<dbReference type="Gene3D" id="3.40.50.12780">
    <property type="entry name" value="N-terminal domain of ligase-like"/>
    <property type="match status" value="1"/>
</dbReference>
<dbReference type="CDD" id="cd05934">
    <property type="entry name" value="FACL_DitJ_like"/>
    <property type="match status" value="1"/>
</dbReference>
<keyword evidence="8" id="KW-1185">Reference proteome</keyword>
<comment type="similarity">
    <text evidence="1">Belongs to the ATP-dependent AMP-binding enzyme family.</text>
</comment>
<dbReference type="AlphaFoldDB" id="U6SHX8"/>
<proteinExistence type="inferred from homology"/>
<name>U6SHX8_9BACI</name>
<dbReference type="PATRIC" id="fig|1188261.3.peg.3965"/>
<evidence type="ECO:0000256" key="2">
    <source>
        <dbReference type="ARBA" id="ARBA00022598"/>
    </source>
</evidence>
<dbReference type="InterPro" id="IPR000873">
    <property type="entry name" value="AMP-dep_synth/lig_dom"/>
</dbReference>
<dbReference type="GO" id="GO:0044539">
    <property type="term" value="P:long-chain fatty acid import into cell"/>
    <property type="evidence" value="ECO:0007669"/>
    <property type="project" value="TreeGrafter"/>
</dbReference>
<evidence type="ECO:0000259" key="5">
    <source>
        <dbReference type="Pfam" id="PF00501"/>
    </source>
</evidence>
<dbReference type="InterPro" id="IPR045851">
    <property type="entry name" value="AMP-bd_C_sf"/>
</dbReference>
<keyword evidence="3" id="KW-0547">Nucleotide-binding</keyword>
<dbReference type="PROSITE" id="PS00455">
    <property type="entry name" value="AMP_BINDING"/>
    <property type="match status" value="1"/>
</dbReference>
<keyword evidence="4" id="KW-0067">ATP-binding</keyword>
<dbReference type="InterPro" id="IPR020845">
    <property type="entry name" value="AMP-binding_CS"/>
</dbReference>
<dbReference type="PANTHER" id="PTHR43107:SF15">
    <property type="entry name" value="FATTY ACID TRANSPORT PROTEIN 3, ISOFORM A"/>
    <property type="match status" value="1"/>
</dbReference>
<sequence>MNAQTIPAVLEKQITAFKDKPFLLYKKESFTYEEANQHANQMAHYLQSHGIKQGDHVALLMNNSPTFIFTWLGLAKLGAVMVPINTFIKGESLSYILSQSESQFLFYDWEYEEIVLELDPPISTIQTDHTLENITAFSLDFQSAEVRPESLMSIIYTSGTTGLPKGVQLSHYSYVNTGNQTRDRMLLVTEEDILYTCLPLFHCNAQQITVMGALVSGATIALSPRFSASRFWEEIQFHQATVFNYIGSILTVLNKREPCDREKNNSVTRAFGGAAPKEIWREFEDRFGLTIIEGYGLTEVATVCLCNHPDKTRVGSIGVPLEHVDVTVLRNDGTHAKPNELGEIAVRSKVEHTIFSGYYKKPEATSKALKNGWFYSGDRGYYDEEGFFYFLDRMKDSIRYRGENISSYEVEQIVNKHPLVKESAAIGVPSELGEDDVKVIITVKDVSTFDYEAFIRYCEEKMAYFMIPRYVEIKKKLPKTATERVQKFELRKEGIGESWDRVKAGVVLSKRK</sequence>
<organism evidence="7 8">
    <name type="scientific">Alkalihalophilus marmarensis DSM 21297</name>
    <dbReference type="NCBI Taxonomy" id="1188261"/>
    <lineage>
        <taxon>Bacteria</taxon>
        <taxon>Bacillati</taxon>
        <taxon>Bacillota</taxon>
        <taxon>Bacilli</taxon>
        <taxon>Bacillales</taxon>
        <taxon>Bacillaceae</taxon>
        <taxon>Alkalihalophilus</taxon>
    </lineage>
</organism>
<keyword evidence="2" id="KW-0436">Ligase</keyword>
<evidence type="ECO:0000256" key="1">
    <source>
        <dbReference type="ARBA" id="ARBA00006432"/>
    </source>
</evidence>
<dbReference type="GO" id="GO:0005524">
    <property type="term" value="F:ATP binding"/>
    <property type="evidence" value="ECO:0007669"/>
    <property type="project" value="UniProtKB-KW"/>
</dbReference>
<dbReference type="GO" id="GO:0005324">
    <property type="term" value="F:long-chain fatty acid transmembrane transporter activity"/>
    <property type="evidence" value="ECO:0007669"/>
    <property type="project" value="TreeGrafter"/>
</dbReference>
<evidence type="ECO:0000313" key="7">
    <source>
        <dbReference type="EMBL" id="ERN51183.1"/>
    </source>
</evidence>
<protein>
    <recommendedName>
        <fullName evidence="9">Crotonobetaine/carnitine-CoA ligase</fullName>
    </recommendedName>
</protein>
<dbReference type="Proteomes" id="UP000017170">
    <property type="component" value="Unassembled WGS sequence"/>
</dbReference>
<dbReference type="InterPro" id="IPR025110">
    <property type="entry name" value="AMP-bd_C"/>
</dbReference>
<accession>U6SHX8</accession>
<dbReference type="InterPro" id="IPR042099">
    <property type="entry name" value="ANL_N_sf"/>
</dbReference>
<dbReference type="Pfam" id="PF00501">
    <property type="entry name" value="AMP-binding"/>
    <property type="match status" value="1"/>
</dbReference>
<evidence type="ECO:0000256" key="3">
    <source>
        <dbReference type="ARBA" id="ARBA00022741"/>
    </source>
</evidence>
<evidence type="ECO:0000256" key="4">
    <source>
        <dbReference type="ARBA" id="ARBA00022840"/>
    </source>
</evidence>
<dbReference type="PANTHER" id="PTHR43107">
    <property type="entry name" value="LONG-CHAIN FATTY ACID TRANSPORT PROTEIN"/>
    <property type="match status" value="1"/>
</dbReference>
<evidence type="ECO:0000313" key="8">
    <source>
        <dbReference type="Proteomes" id="UP000017170"/>
    </source>
</evidence>
<dbReference type="GO" id="GO:0005886">
    <property type="term" value="C:plasma membrane"/>
    <property type="evidence" value="ECO:0007669"/>
    <property type="project" value="TreeGrafter"/>
</dbReference>
<feature type="domain" description="AMP-binding enzyme C-terminal" evidence="6">
    <location>
        <begin position="409"/>
        <end position="482"/>
    </location>
</feature>
<evidence type="ECO:0000259" key="6">
    <source>
        <dbReference type="Pfam" id="PF13193"/>
    </source>
</evidence>
<comment type="caution">
    <text evidence="7">The sequence shown here is derived from an EMBL/GenBank/DDBJ whole genome shotgun (WGS) entry which is preliminary data.</text>
</comment>
<evidence type="ECO:0008006" key="9">
    <source>
        <dbReference type="Google" id="ProtNLM"/>
    </source>
</evidence>
<dbReference type="SUPFAM" id="SSF56801">
    <property type="entry name" value="Acetyl-CoA synthetase-like"/>
    <property type="match status" value="1"/>
</dbReference>
<dbReference type="GO" id="GO:0004467">
    <property type="term" value="F:long-chain fatty acid-CoA ligase activity"/>
    <property type="evidence" value="ECO:0007669"/>
    <property type="project" value="TreeGrafter"/>
</dbReference>
<reference evidence="7 8" key="1">
    <citation type="journal article" date="2013" name="Genome Announc.">
        <title>Genome Sequence of the Extreme Obligate Alkaliphile Bacillus marmarensis Strain DSM 21297.</title>
        <authorList>
            <person name="Wernick D.G."/>
            <person name="Choi K.Y."/>
            <person name="Tat C.A."/>
            <person name="Lafontaine Rivera J.G."/>
            <person name="Liao J.C."/>
        </authorList>
    </citation>
    <scope>NUCLEOTIDE SEQUENCE [LARGE SCALE GENOMIC DNA]</scope>
    <source>
        <strain evidence="7 8">DSM 21297</strain>
    </source>
</reference>
<dbReference type="RefSeq" id="WP_022629932.1">
    <property type="nucleotide sequence ID" value="NZ_ATAE01000071.1"/>
</dbReference>
<dbReference type="EMBL" id="ATAE01000071">
    <property type="protein sequence ID" value="ERN51183.1"/>
    <property type="molecule type" value="Genomic_DNA"/>
</dbReference>
<dbReference type="Pfam" id="PF13193">
    <property type="entry name" value="AMP-binding_C"/>
    <property type="match status" value="1"/>
</dbReference>
<dbReference type="Gene3D" id="3.30.300.30">
    <property type="match status" value="1"/>
</dbReference>
<feature type="domain" description="AMP-dependent synthetase/ligase" evidence="5">
    <location>
        <begin position="10"/>
        <end position="359"/>
    </location>
</feature>
<gene>
    <name evidence="7" type="ORF">A33I_20805</name>
</gene>